<dbReference type="Pfam" id="PF00482">
    <property type="entry name" value="T2SSF"/>
    <property type="match status" value="1"/>
</dbReference>
<keyword evidence="2" id="KW-1003">Cell membrane</keyword>
<evidence type="ECO:0000256" key="6">
    <source>
        <dbReference type="SAM" id="Phobius"/>
    </source>
</evidence>
<evidence type="ECO:0000256" key="1">
    <source>
        <dbReference type="ARBA" id="ARBA00004651"/>
    </source>
</evidence>
<evidence type="ECO:0000256" key="2">
    <source>
        <dbReference type="ARBA" id="ARBA00022475"/>
    </source>
</evidence>
<dbReference type="EMBL" id="BORC01000003">
    <property type="protein sequence ID" value="GIN62486.1"/>
    <property type="molecule type" value="Genomic_DNA"/>
</dbReference>
<sequence>MIISILYSLAVLFALWSAYNLLGYRASKKEWGNRVSKWFGSRNTRKSFILILGDKFDETKYGKKTNLQLKRANIQLMPSEFYGILLLGVSVTALLLNSFFSIKFPINLIISIVLMEMVRRGLFLIRKNKFQERMNDQLPEICRILANSTRSGMTLTQGIGICAQELNEPAKDEFRRLYGELQLGVDFNRALKNLEKRIPSREFKLFIASLLIQKHAGGNMHAVLDEMGQTLEERKLLLQEIKTMTAEQRYIAYIVPVLPIFLLLIMNNLVDGFLDPLFSGIGIILLGLFVIGTLLSFFLVKKVTDIRV</sequence>
<dbReference type="AlphaFoldDB" id="A0A919WI70"/>
<evidence type="ECO:0000259" key="7">
    <source>
        <dbReference type="Pfam" id="PF00482"/>
    </source>
</evidence>
<dbReference type="PANTHER" id="PTHR35007">
    <property type="entry name" value="INTEGRAL MEMBRANE PROTEIN-RELATED"/>
    <property type="match status" value="1"/>
</dbReference>
<keyword evidence="3 6" id="KW-0812">Transmembrane</keyword>
<comment type="subcellular location">
    <subcellularLocation>
        <location evidence="1">Cell membrane</location>
        <topology evidence="1">Multi-pass membrane protein</topology>
    </subcellularLocation>
</comment>
<organism evidence="8 9">
    <name type="scientific">Robertmurraya siralis</name>
    <dbReference type="NCBI Taxonomy" id="77777"/>
    <lineage>
        <taxon>Bacteria</taxon>
        <taxon>Bacillati</taxon>
        <taxon>Bacillota</taxon>
        <taxon>Bacilli</taxon>
        <taxon>Bacillales</taxon>
        <taxon>Bacillaceae</taxon>
        <taxon>Robertmurraya</taxon>
    </lineage>
</organism>
<feature type="transmembrane region" description="Helical" evidence="6">
    <location>
        <begin position="106"/>
        <end position="125"/>
    </location>
</feature>
<evidence type="ECO:0000256" key="4">
    <source>
        <dbReference type="ARBA" id="ARBA00022989"/>
    </source>
</evidence>
<comment type="caution">
    <text evidence="8">The sequence shown here is derived from an EMBL/GenBank/DDBJ whole genome shotgun (WGS) entry which is preliminary data.</text>
</comment>
<feature type="transmembrane region" description="Helical" evidence="6">
    <location>
        <begin position="250"/>
        <end position="270"/>
    </location>
</feature>
<feature type="transmembrane region" description="Helical" evidence="6">
    <location>
        <begin position="6"/>
        <end position="24"/>
    </location>
</feature>
<evidence type="ECO:0000256" key="5">
    <source>
        <dbReference type="ARBA" id="ARBA00023136"/>
    </source>
</evidence>
<keyword evidence="9" id="KW-1185">Reference proteome</keyword>
<gene>
    <name evidence="8" type="ORF">J27TS8_24790</name>
</gene>
<feature type="transmembrane region" description="Helical" evidence="6">
    <location>
        <begin position="81"/>
        <end position="100"/>
    </location>
</feature>
<accession>A0A919WI70</accession>
<keyword evidence="4 6" id="KW-1133">Transmembrane helix</keyword>
<dbReference type="InterPro" id="IPR018076">
    <property type="entry name" value="T2SS_GspF_dom"/>
</dbReference>
<feature type="domain" description="Type II secretion system protein GspF" evidence="7">
    <location>
        <begin position="142"/>
        <end position="266"/>
    </location>
</feature>
<reference evidence="8" key="1">
    <citation type="submission" date="2021-03" db="EMBL/GenBank/DDBJ databases">
        <title>Antimicrobial resistance genes in bacteria isolated from Japanese honey, and their potential for conferring macrolide and lincosamide resistance in the American foulbrood pathogen Paenibacillus larvae.</title>
        <authorList>
            <person name="Okamoto M."/>
            <person name="Kumagai M."/>
            <person name="Kanamori H."/>
            <person name="Takamatsu D."/>
        </authorList>
    </citation>
    <scope>NUCLEOTIDE SEQUENCE</scope>
    <source>
        <strain evidence="8">J27TS8</strain>
    </source>
</reference>
<dbReference type="Proteomes" id="UP000682111">
    <property type="component" value="Unassembled WGS sequence"/>
</dbReference>
<dbReference type="RefSeq" id="WP_095314685.1">
    <property type="nucleotide sequence ID" value="NZ_BORC01000003.1"/>
</dbReference>
<dbReference type="Gene3D" id="1.20.81.30">
    <property type="entry name" value="Type II secretion system (T2SS), domain F"/>
    <property type="match status" value="1"/>
</dbReference>
<protein>
    <submittedName>
        <fullName evidence="8">Membrane protein</fullName>
    </submittedName>
</protein>
<dbReference type="GO" id="GO:0005886">
    <property type="term" value="C:plasma membrane"/>
    <property type="evidence" value="ECO:0007669"/>
    <property type="project" value="UniProtKB-SubCell"/>
</dbReference>
<dbReference type="InterPro" id="IPR042094">
    <property type="entry name" value="T2SS_GspF_sf"/>
</dbReference>
<proteinExistence type="predicted"/>
<evidence type="ECO:0000313" key="8">
    <source>
        <dbReference type="EMBL" id="GIN62486.1"/>
    </source>
</evidence>
<evidence type="ECO:0000256" key="3">
    <source>
        <dbReference type="ARBA" id="ARBA00022692"/>
    </source>
</evidence>
<keyword evidence="5 6" id="KW-0472">Membrane</keyword>
<dbReference type="PANTHER" id="PTHR35007:SF1">
    <property type="entry name" value="PILUS ASSEMBLY PROTEIN"/>
    <property type="match status" value="1"/>
</dbReference>
<name>A0A919WI70_9BACI</name>
<feature type="transmembrane region" description="Helical" evidence="6">
    <location>
        <begin position="276"/>
        <end position="300"/>
    </location>
</feature>
<evidence type="ECO:0000313" key="9">
    <source>
        <dbReference type="Proteomes" id="UP000682111"/>
    </source>
</evidence>